<evidence type="ECO:0000313" key="3">
    <source>
        <dbReference type="Proteomes" id="UP000595016"/>
    </source>
</evidence>
<dbReference type="EMBL" id="MW082583">
    <property type="protein sequence ID" value="QPI13717.1"/>
    <property type="molecule type" value="Genomic_DNA"/>
</dbReference>
<gene>
    <name evidence="2" type="ORF">SIPHO4S_00021</name>
</gene>
<sequence length="102" mass="10948">MTMPLNLLTSPLGAVCLAVICITSLINIYATWIQDGLLGRLLYMGTALTSAAGLVGYYTGDNAGAVAGMLIVLFAIKAVRNVCVRTSRHYKHEAQPNAQHKR</sequence>
<accession>A0A7S9XD84</accession>
<keyword evidence="1" id="KW-0812">Transmembrane</keyword>
<keyword evidence="1" id="KW-1133">Transmembrane helix</keyword>
<dbReference type="Proteomes" id="UP000595016">
    <property type="component" value="Segment"/>
</dbReference>
<reference evidence="2 3" key="1">
    <citation type="submission" date="2020-10" db="EMBL/GenBank/DDBJ databases">
        <authorList>
            <person name="Dukhno E.A."/>
            <person name="Kornienko N.O."/>
            <person name="Shybanov S.R."/>
            <person name="Kharina A.V."/>
            <person name="Budzanivska I.G."/>
        </authorList>
    </citation>
    <scope>NUCLEOTIDE SEQUENCE [LARGE SCALE GENOMIC DNA]</scope>
</reference>
<feature type="transmembrane region" description="Helical" evidence="1">
    <location>
        <begin position="12"/>
        <end position="29"/>
    </location>
</feature>
<keyword evidence="1" id="KW-0472">Membrane</keyword>
<evidence type="ECO:0000313" key="2">
    <source>
        <dbReference type="EMBL" id="QPI13717.1"/>
    </source>
</evidence>
<organism evidence="2 3">
    <name type="scientific">Serratia phage Tsm2</name>
    <dbReference type="NCBI Taxonomy" id="2787014"/>
    <lineage>
        <taxon>Viruses</taxon>
        <taxon>Duplodnaviria</taxon>
        <taxon>Heunggongvirae</taxon>
        <taxon>Uroviricota</taxon>
        <taxon>Caudoviricetes</taxon>
        <taxon>Sarkviridae</taxon>
        <taxon>Otakuvirus</taxon>
        <taxon>Otakuvirus Tsm2</taxon>
    </lineage>
</organism>
<feature type="transmembrane region" description="Helical" evidence="1">
    <location>
        <begin position="65"/>
        <end position="83"/>
    </location>
</feature>
<evidence type="ECO:0000256" key="1">
    <source>
        <dbReference type="SAM" id="Phobius"/>
    </source>
</evidence>
<protein>
    <submittedName>
        <fullName evidence="2">Putative holin-like class I</fullName>
    </submittedName>
</protein>
<proteinExistence type="predicted"/>
<keyword evidence="3" id="KW-1185">Reference proteome</keyword>
<name>A0A7S9XD84_9CAUD</name>